<dbReference type="SUPFAM" id="SSF50475">
    <property type="entry name" value="FMN-binding split barrel"/>
    <property type="match status" value="1"/>
</dbReference>
<dbReference type="PANTHER" id="PTHR35802:SF1">
    <property type="entry name" value="PROTEASE SYNTHASE AND SPORULATION PROTEIN PAI 2"/>
    <property type="match status" value="1"/>
</dbReference>
<dbReference type="InterPro" id="IPR012349">
    <property type="entry name" value="Split_barrel_FMN-bd"/>
</dbReference>
<evidence type="ECO:0000313" key="1">
    <source>
        <dbReference type="EMBL" id="SFL73171.1"/>
    </source>
</evidence>
<dbReference type="Gene3D" id="2.30.110.10">
    <property type="entry name" value="Electron Transport, Fmn-binding Protein, Chain A"/>
    <property type="match status" value="1"/>
</dbReference>
<dbReference type="EMBL" id="FOTQ01000001">
    <property type="protein sequence ID" value="SFL73171.1"/>
    <property type="molecule type" value="Genomic_DNA"/>
</dbReference>
<sequence length="213" mass="23247">MHPNPAFRTIPSEDNLAFARERGFGILTTPGDAAPLISHVPFVLDPDGTHADLHLVRSNPMVRAVSGPTPARIAISGPDSYISPDWYNLPDQVPTWNYVAVHLTGTLSPLPDDQLPGLLDELSLQFEAHLLPKPPWTRDKMTPGAFERMLRMIRPFRLTIDDVAGTWKLGQNKPAPARHAAADQLGAYGVGTETRVLAGLMRSPVANPDQQEG</sequence>
<dbReference type="OrthoDB" id="9794948at2"/>
<dbReference type="PANTHER" id="PTHR35802">
    <property type="entry name" value="PROTEASE SYNTHASE AND SPORULATION PROTEIN PAI 2"/>
    <property type="match status" value="1"/>
</dbReference>
<keyword evidence="2" id="KW-1185">Reference proteome</keyword>
<dbReference type="PIRSF" id="PIRSF010372">
    <property type="entry name" value="PaiB"/>
    <property type="match status" value="1"/>
</dbReference>
<protein>
    <submittedName>
        <fullName evidence="1">Negative transcriptional regulator, PaiB family</fullName>
    </submittedName>
</protein>
<evidence type="ECO:0000313" key="2">
    <source>
        <dbReference type="Proteomes" id="UP000199144"/>
    </source>
</evidence>
<reference evidence="1 2" key="1">
    <citation type="submission" date="2016-10" db="EMBL/GenBank/DDBJ databases">
        <authorList>
            <person name="de Groot N.N."/>
        </authorList>
    </citation>
    <scope>NUCLEOTIDE SEQUENCE [LARGE SCALE GENOMIC DNA]</scope>
    <source>
        <strain evidence="1 2">DSM 15283</strain>
    </source>
</reference>
<accession>A0A1I4K3G3</accession>
<dbReference type="InterPro" id="IPR007396">
    <property type="entry name" value="TR_PAI2-type"/>
</dbReference>
<dbReference type="RefSeq" id="WP_093091934.1">
    <property type="nucleotide sequence ID" value="NZ_FOTQ01000001.1"/>
</dbReference>
<dbReference type="AlphaFoldDB" id="A0A1I4K3G3"/>
<gene>
    <name evidence="1" type="ORF">SAMN04488042_1011295</name>
</gene>
<dbReference type="STRING" id="254406.SAMN04488042_1011295"/>
<dbReference type="Proteomes" id="UP000199144">
    <property type="component" value="Unassembled WGS sequence"/>
</dbReference>
<proteinExistence type="predicted"/>
<dbReference type="Pfam" id="PF04299">
    <property type="entry name" value="FMN_bind_2"/>
    <property type="match status" value="1"/>
</dbReference>
<name>A0A1I4K3G3_9RHOB</name>
<organism evidence="1 2">
    <name type="scientific">Shimia aestuarii</name>
    <dbReference type="NCBI Taxonomy" id="254406"/>
    <lineage>
        <taxon>Bacteria</taxon>
        <taxon>Pseudomonadati</taxon>
        <taxon>Pseudomonadota</taxon>
        <taxon>Alphaproteobacteria</taxon>
        <taxon>Rhodobacterales</taxon>
        <taxon>Roseobacteraceae</taxon>
    </lineage>
</organism>